<dbReference type="WBParaSite" id="ES5_v2.g10206.t1">
    <property type="protein sequence ID" value="ES5_v2.g10206.t1"/>
    <property type="gene ID" value="ES5_v2.g10206"/>
</dbReference>
<sequence>MKLSHIKSSPNFSNKLYQIYPLPSPLIYYILSHASLPTQIKLSQSCKDIHQKLYKLHNYEVDELWMNGSKKSSYRIRDGKVFVYPTRDFLLQLQYPFIIAKTMFLFNVKEEIVEEILAKLDYSKVEKVFLSCSVVEFETLKKILKIQSLKLLSFWSSNIINTGEIDVEEYIEDNFPDVYIHDPD</sequence>
<evidence type="ECO:0000313" key="1">
    <source>
        <dbReference type="Proteomes" id="UP000887579"/>
    </source>
</evidence>
<accession>A0AC34F0B7</accession>
<evidence type="ECO:0000313" key="2">
    <source>
        <dbReference type="WBParaSite" id="ES5_v2.g10206.t1"/>
    </source>
</evidence>
<organism evidence="1 2">
    <name type="scientific">Panagrolaimus sp. ES5</name>
    <dbReference type="NCBI Taxonomy" id="591445"/>
    <lineage>
        <taxon>Eukaryota</taxon>
        <taxon>Metazoa</taxon>
        <taxon>Ecdysozoa</taxon>
        <taxon>Nematoda</taxon>
        <taxon>Chromadorea</taxon>
        <taxon>Rhabditida</taxon>
        <taxon>Tylenchina</taxon>
        <taxon>Panagrolaimomorpha</taxon>
        <taxon>Panagrolaimoidea</taxon>
        <taxon>Panagrolaimidae</taxon>
        <taxon>Panagrolaimus</taxon>
    </lineage>
</organism>
<protein>
    <submittedName>
        <fullName evidence="2">F-box domain-containing protein</fullName>
    </submittedName>
</protein>
<proteinExistence type="predicted"/>
<name>A0AC34F0B7_9BILA</name>
<reference evidence="2" key="1">
    <citation type="submission" date="2022-11" db="UniProtKB">
        <authorList>
            <consortium name="WormBaseParasite"/>
        </authorList>
    </citation>
    <scope>IDENTIFICATION</scope>
</reference>
<dbReference type="Proteomes" id="UP000887579">
    <property type="component" value="Unplaced"/>
</dbReference>